<evidence type="ECO:0000313" key="2">
    <source>
        <dbReference type="EMBL" id="PQQ10293.1"/>
    </source>
</evidence>
<evidence type="ECO:0000313" key="3">
    <source>
        <dbReference type="Proteomes" id="UP000250321"/>
    </source>
</evidence>
<evidence type="ECO:0000313" key="1">
    <source>
        <dbReference type="EMBL" id="PQM35551.1"/>
    </source>
</evidence>
<organism evidence="1 3">
    <name type="scientific">Prunus yedoensis var. nudiflora</name>
    <dbReference type="NCBI Taxonomy" id="2094558"/>
    <lineage>
        <taxon>Eukaryota</taxon>
        <taxon>Viridiplantae</taxon>
        <taxon>Streptophyta</taxon>
        <taxon>Embryophyta</taxon>
        <taxon>Tracheophyta</taxon>
        <taxon>Spermatophyta</taxon>
        <taxon>Magnoliopsida</taxon>
        <taxon>eudicotyledons</taxon>
        <taxon>Gunneridae</taxon>
        <taxon>Pentapetalae</taxon>
        <taxon>rosids</taxon>
        <taxon>fabids</taxon>
        <taxon>Rosales</taxon>
        <taxon>Rosaceae</taxon>
        <taxon>Amygdaloideae</taxon>
        <taxon>Amygdaleae</taxon>
        <taxon>Prunus</taxon>
    </lineage>
</organism>
<name>A0A314UDY8_PRUYE</name>
<comment type="caution">
    <text evidence="1">The sequence shown here is derived from an EMBL/GenBank/DDBJ whole genome shotgun (WGS) entry which is preliminary data.</text>
</comment>
<dbReference type="Proteomes" id="UP000250321">
    <property type="component" value="Unassembled WGS sequence"/>
</dbReference>
<keyword evidence="3" id="KW-1185">Reference proteome</keyword>
<dbReference type="EMBL" id="PJQY01000526">
    <property type="protein sequence ID" value="PQQ10293.1"/>
    <property type="molecule type" value="Genomic_DNA"/>
</dbReference>
<dbReference type="AlphaFoldDB" id="A0A314UDY8"/>
<reference evidence="1 3" key="1">
    <citation type="submission" date="2018-02" db="EMBL/GenBank/DDBJ databases">
        <title>Draft genome of wild Prunus yedoensis var. nudiflora.</title>
        <authorList>
            <person name="Baek S."/>
            <person name="Kim J.-H."/>
            <person name="Choi K."/>
            <person name="Kim G.-B."/>
            <person name="Cho A."/>
            <person name="Jang H."/>
            <person name="Shin C.-H."/>
            <person name="Yu H.-J."/>
            <person name="Mun J.-H."/>
        </authorList>
    </citation>
    <scope>NUCLEOTIDE SEQUENCE [LARGE SCALE GENOMIC DNA]</scope>
    <source>
        <strain evidence="3">cv. Jeju island</strain>
        <tissue evidence="1">Leaf</tissue>
    </source>
</reference>
<gene>
    <name evidence="2" type="ORF">Pyn_17595</name>
    <name evidence="1" type="ORF">Pyn_18994</name>
</gene>
<accession>A0A314UDY8</accession>
<dbReference type="OrthoDB" id="2143914at2759"/>
<dbReference type="EMBL" id="PJQY01003661">
    <property type="protein sequence ID" value="PQM35551.1"/>
    <property type="molecule type" value="Genomic_DNA"/>
</dbReference>
<sequence>MTIKCHAYGSQVKQDMETTSTYPHHTTNHQEQGFYYSMLNGNVSMPEASNNENNFSWDGLWNSNDVHGNFSSTCAIGKAS</sequence>
<proteinExistence type="predicted"/>
<protein>
    <submittedName>
        <fullName evidence="1">Transcription factor MYB24-like</fullName>
    </submittedName>
</protein>